<comment type="caution">
    <text evidence="1">The sequence shown here is derived from an EMBL/GenBank/DDBJ whole genome shotgun (WGS) entry which is preliminary data.</text>
</comment>
<dbReference type="EMBL" id="REGN01000739">
    <property type="protein sequence ID" value="RNA39561.1"/>
    <property type="molecule type" value="Genomic_DNA"/>
</dbReference>
<accession>A0A3M7SUQ9</accession>
<reference evidence="1 2" key="1">
    <citation type="journal article" date="2018" name="Sci. Rep.">
        <title>Genomic signatures of local adaptation to the degree of environmental predictability in rotifers.</title>
        <authorList>
            <person name="Franch-Gras L."/>
            <person name="Hahn C."/>
            <person name="Garcia-Roger E.M."/>
            <person name="Carmona M.J."/>
            <person name="Serra M."/>
            <person name="Gomez A."/>
        </authorList>
    </citation>
    <scope>NUCLEOTIDE SEQUENCE [LARGE SCALE GENOMIC DNA]</scope>
    <source>
        <strain evidence="1">HYR1</strain>
    </source>
</reference>
<evidence type="ECO:0000313" key="2">
    <source>
        <dbReference type="Proteomes" id="UP000276133"/>
    </source>
</evidence>
<protein>
    <recommendedName>
        <fullName evidence="3">MULE transposase domain-containing protein</fullName>
    </recommendedName>
</protein>
<dbReference type="AlphaFoldDB" id="A0A3M7SUQ9"/>
<keyword evidence="2" id="KW-1185">Reference proteome</keyword>
<gene>
    <name evidence="1" type="ORF">BpHYR1_012636</name>
</gene>
<evidence type="ECO:0008006" key="3">
    <source>
        <dbReference type="Google" id="ProtNLM"/>
    </source>
</evidence>
<dbReference type="Proteomes" id="UP000276133">
    <property type="component" value="Unassembled WGS sequence"/>
</dbReference>
<proteinExistence type="predicted"/>
<name>A0A3M7SUQ9_BRAPC</name>
<evidence type="ECO:0000313" key="1">
    <source>
        <dbReference type="EMBL" id="RNA39561.1"/>
    </source>
</evidence>
<sequence length="67" mass="8056">MYYVAVIIDFKNIFVTIVAASKKKNNHHVYSCFYILMRYKNESETEIFLALLNFIIQKLSDLKRNYK</sequence>
<organism evidence="1 2">
    <name type="scientific">Brachionus plicatilis</name>
    <name type="common">Marine rotifer</name>
    <name type="synonym">Brachionus muelleri</name>
    <dbReference type="NCBI Taxonomy" id="10195"/>
    <lineage>
        <taxon>Eukaryota</taxon>
        <taxon>Metazoa</taxon>
        <taxon>Spiralia</taxon>
        <taxon>Gnathifera</taxon>
        <taxon>Rotifera</taxon>
        <taxon>Eurotatoria</taxon>
        <taxon>Monogononta</taxon>
        <taxon>Pseudotrocha</taxon>
        <taxon>Ploima</taxon>
        <taxon>Brachionidae</taxon>
        <taxon>Brachionus</taxon>
    </lineage>
</organism>